<evidence type="ECO:0000256" key="2">
    <source>
        <dbReference type="ARBA" id="ARBA00022559"/>
    </source>
</evidence>
<dbReference type="GO" id="GO:0033554">
    <property type="term" value="P:cellular response to stress"/>
    <property type="evidence" value="ECO:0007669"/>
    <property type="project" value="TreeGrafter"/>
</dbReference>
<evidence type="ECO:0000256" key="9">
    <source>
        <dbReference type="PIRSR" id="PIRSR000239-1"/>
    </source>
</evidence>
<dbReference type="Proteomes" id="UP000076574">
    <property type="component" value="Unassembled WGS sequence"/>
</dbReference>
<keyword evidence="2 11" id="KW-0575">Peroxidase</keyword>
<dbReference type="Gene3D" id="3.40.30.10">
    <property type="entry name" value="Glutaredoxin"/>
    <property type="match status" value="1"/>
</dbReference>
<dbReference type="OrthoDB" id="9812811at2"/>
<dbReference type="InterPro" id="IPR050217">
    <property type="entry name" value="Peroxiredoxin"/>
</dbReference>
<evidence type="ECO:0000256" key="7">
    <source>
        <dbReference type="ARBA" id="ARBA00032824"/>
    </source>
</evidence>
<dbReference type="GO" id="GO:0006979">
    <property type="term" value="P:response to oxidative stress"/>
    <property type="evidence" value="ECO:0007669"/>
    <property type="project" value="TreeGrafter"/>
</dbReference>
<organism evidence="11 12">
    <name type="scientific">Tardiphaga robiniae</name>
    <dbReference type="NCBI Taxonomy" id="943830"/>
    <lineage>
        <taxon>Bacteria</taxon>
        <taxon>Pseudomonadati</taxon>
        <taxon>Pseudomonadota</taxon>
        <taxon>Alphaproteobacteria</taxon>
        <taxon>Hyphomicrobiales</taxon>
        <taxon>Nitrobacteraceae</taxon>
        <taxon>Tardiphaga</taxon>
    </lineage>
</organism>
<protein>
    <recommendedName>
        <fullName evidence="7">Thioredoxin peroxidase</fullName>
    </recommendedName>
</protein>
<comment type="similarity">
    <text evidence="1">Belongs to the peroxiredoxin family. AhpC/Prx1 subfamily.</text>
</comment>
<evidence type="ECO:0000256" key="5">
    <source>
        <dbReference type="ARBA" id="ARBA00023284"/>
    </source>
</evidence>
<reference evidence="11 12" key="1">
    <citation type="submission" date="2016-03" db="EMBL/GenBank/DDBJ databases">
        <title>Microsymbionts genomes from the relict species Vavilovia formosa (Stev.) Fed.</title>
        <authorList>
            <person name="Kopat V."/>
            <person name="Chirak E."/>
            <person name="Kimeklis A."/>
            <person name="Andronov E."/>
        </authorList>
    </citation>
    <scope>NUCLEOTIDE SEQUENCE [LARGE SCALE GENOMIC DNA]</scope>
    <source>
        <strain evidence="11 12">Vaf07</strain>
    </source>
</reference>
<dbReference type="Pfam" id="PF00578">
    <property type="entry name" value="AhpC-TSA"/>
    <property type="match status" value="1"/>
</dbReference>
<dbReference type="RefSeq" id="WP_068730649.1">
    <property type="nucleotide sequence ID" value="NZ_LVYV01000002.1"/>
</dbReference>
<accession>A0A164AHJ1</accession>
<dbReference type="SUPFAM" id="SSF52833">
    <property type="entry name" value="Thioredoxin-like"/>
    <property type="match status" value="1"/>
</dbReference>
<evidence type="ECO:0000256" key="6">
    <source>
        <dbReference type="ARBA" id="ARBA00025719"/>
    </source>
</evidence>
<dbReference type="STRING" id="943830.A4A58_20985"/>
<evidence type="ECO:0000313" key="11">
    <source>
        <dbReference type="EMBL" id="KZD24819.1"/>
    </source>
</evidence>
<dbReference type="InterPro" id="IPR036249">
    <property type="entry name" value="Thioredoxin-like_sf"/>
</dbReference>
<dbReference type="PANTHER" id="PTHR10681">
    <property type="entry name" value="THIOREDOXIN PEROXIDASE"/>
    <property type="match status" value="1"/>
</dbReference>
<name>A0A164AHJ1_9BRAD</name>
<dbReference type="InterPro" id="IPR019479">
    <property type="entry name" value="Peroxiredoxin_C"/>
</dbReference>
<keyword evidence="5" id="KW-0676">Redox-active center</keyword>
<comment type="similarity">
    <text evidence="6">Belongs to the peroxiredoxin family. Prx6 subfamily.</text>
</comment>
<keyword evidence="4" id="KW-0560">Oxidoreductase</keyword>
<keyword evidence="3" id="KW-0049">Antioxidant</keyword>
<evidence type="ECO:0000256" key="3">
    <source>
        <dbReference type="ARBA" id="ARBA00022862"/>
    </source>
</evidence>
<proteinExistence type="inferred from homology"/>
<dbReference type="GO" id="GO:0008379">
    <property type="term" value="F:thioredoxin peroxidase activity"/>
    <property type="evidence" value="ECO:0007669"/>
    <property type="project" value="TreeGrafter"/>
</dbReference>
<evidence type="ECO:0000256" key="4">
    <source>
        <dbReference type="ARBA" id="ARBA00023002"/>
    </source>
</evidence>
<dbReference type="InterPro" id="IPR000866">
    <property type="entry name" value="AhpC/TSA"/>
</dbReference>
<gene>
    <name evidence="11" type="ORF">A4A58_20985</name>
</gene>
<dbReference type="Pfam" id="PF10417">
    <property type="entry name" value="1-cysPrx_C"/>
    <property type="match status" value="1"/>
</dbReference>
<dbReference type="InterPro" id="IPR024706">
    <property type="entry name" value="Peroxiredoxin_AhpC-typ"/>
</dbReference>
<keyword evidence="12" id="KW-1185">Reference proteome</keyword>
<dbReference type="GO" id="GO:0042744">
    <property type="term" value="P:hydrogen peroxide catabolic process"/>
    <property type="evidence" value="ECO:0007669"/>
    <property type="project" value="TreeGrafter"/>
</dbReference>
<evidence type="ECO:0000259" key="10">
    <source>
        <dbReference type="PROSITE" id="PS51352"/>
    </source>
</evidence>
<dbReference type="GO" id="GO:0005829">
    <property type="term" value="C:cytosol"/>
    <property type="evidence" value="ECO:0007669"/>
    <property type="project" value="TreeGrafter"/>
</dbReference>
<comment type="function">
    <text evidence="8">Thiol-specific peroxidase that catalyzes the reduction of hydrogen peroxide and organic hydroperoxides to water and alcohols, respectively. Plays a role in cell protection against oxidative stress by detoxifying peroxides.</text>
</comment>
<evidence type="ECO:0000256" key="1">
    <source>
        <dbReference type="ARBA" id="ARBA00009796"/>
    </source>
</evidence>
<dbReference type="CDD" id="cd03016">
    <property type="entry name" value="PRX_1cys"/>
    <property type="match status" value="1"/>
</dbReference>
<dbReference type="FunFam" id="3.40.30.10:FF:000011">
    <property type="entry name" value="Peroxiredoxin PRX1"/>
    <property type="match status" value="1"/>
</dbReference>
<dbReference type="PANTHER" id="PTHR10681:SF128">
    <property type="entry name" value="THIOREDOXIN-DEPENDENT PEROXIDE REDUCTASE, MITOCHONDRIAL"/>
    <property type="match status" value="1"/>
</dbReference>
<comment type="caution">
    <text evidence="11">The sequence shown here is derived from an EMBL/GenBank/DDBJ whole genome shotgun (WGS) entry which is preliminary data.</text>
</comment>
<dbReference type="FunFam" id="3.30.1020.10:FF:000001">
    <property type="entry name" value="1-Cys peroxiredoxin"/>
    <property type="match status" value="1"/>
</dbReference>
<feature type="active site" description="Cysteine sulfenic acid (-SOH) intermediate; for peroxidase activity" evidence="9">
    <location>
        <position position="45"/>
    </location>
</feature>
<dbReference type="GO" id="GO:0045454">
    <property type="term" value="P:cell redox homeostasis"/>
    <property type="evidence" value="ECO:0007669"/>
    <property type="project" value="TreeGrafter"/>
</dbReference>
<dbReference type="Gene3D" id="3.30.1020.10">
    <property type="entry name" value="Antioxidant, Horf6, Chain A, domain2"/>
    <property type="match status" value="1"/>
</dbReference>
<dbReference type="PIRSF" id="PIRSF000239">
    <property type="entry name" value="AHPC"/>
    <property type="match status" value="1"/>
</dbReference>
<evidence type="ECO:0000256" key="8">
    <source>
        <dbReference type="ARBA" id="ARBA00037420"/>
    </source>
</evidence>
<dbReference type="AlphaFoldDB" id="A0A164AHJ1"/>
<dbReference type="PROSITE" id="PS51352">
    <property type="entry name" value="THIOREDOXIN_2"/>
    <property type="match status" value="1"/>
</dbReference>
<feature type="domain" description="Thioredoxin" evidence="10">
    <location>
        <begin position="3"/>
        <end position="168"/>
    </location>
</feature>
<evidence type="ECO:0000313" key="12">
    <source>
        <dbReference type="Proteomes" id="UP000076574"/>
    </source>
</evidence>
<dbReference type="EMBL" id="LVYV01000002">
    <property type="protein sequence ID" value="KZD24819.1"/>
    <property type="molecule type" value="Genomic_DNA"/>
</dbReference>
<sequence>MTLQINAVAPDFEAETTAGRIKFHDWIGDSWALLFSHPKDFTPVCTTELGALAKLQPEFDKRGVKLIGLSVDPVHKHAQWVDDINETQGARPTFPMIGDTDLKVSKLYNMLPADVAGDADSRTAADNATVRNVFIIGPDKKIKLVLVYPMTTGRNFQEILRVIDSLQMTAKHRVATPADWQQGQDVIIAGSVTNDEAKTIYPNGWKEPKPYIRIVPQPK</sequence>
<dbReference type="InterPro" id="IPR013766">
    <property type="entry name" value="Thioredoxin_domain"/>
</dbReference>
<dbReference type="InterPro" id="IPR045020">
    <property type="entry name" value="PRX_1cys"/>
</dbReference>